<reference evidence="1" key="1">
    <citation type="submission" date="2020-04" db="EMBL/GenBank/DDBJ databases">
        <authorList>
            <person name="Chiriac C."/>
            <person name="Salcher M."/>
            <person name="Ghai R."/>
            <person name="Kavagutti S V."/>
        </authorList>
    </citation>
    <scope>NUCLEOTIDE SEQUENCE</scope>
</reference>
<protein>
    <submittedName>
        <fullName evidence="1">Uncharacterized protein</fullName>
    </submittedName>
</protein>
<name>A0A6J5L5Z7_9CAUD</name>
<evidence type="ECO:0000313" key="1">
    <source>
        <dbReference type="EMBL" id="CAB4129405.1"/>
    </source>
</evidence>
<accession>A0A6J5L5Z7</accession>
<sequence>MKIEYINNTFDVPDSMIKEYVEGYSDLRQLELREELEVLRHCVYQLLILVEKEPMLLHKDSIKEDFINTLAMKEALFQLKLLHDA</sequence>
<organism evidence="1">
    <name type="scientific">uncultured Caudovirales phage</name>
    <dbReference type="NCBI Taxonomy" id="2100421"/>
    <lineage>
        <taxon>Viruses</taxon>
        <taxon>Duplodnaviria</taxon>
        <taxon>Heunggongvirae</taxon>
        <taxon>Uroviricota</taxon>
        <taxon>Caudoviricetes</taxon>
        <taxon>Peduoviridae</taxon>
        <taxon>Maltschvirus</taxon>
        <taxon>Maltschvirus maltsch</taxon>
    </lineage>
</organism>
<gene>
    <name evidence="1" type="ORF">UFOVP118_45</name>
</gene>
<proteinExistence type="predicted"/>
<dbReference type="EMBL" id="LR796234">
    <property type="protein sequence ID" value="CAB4129405.1"/>
    <property type="molecule type" value="Genomic_DNA"/>
</dbReference>